<dbReference type="AlphaFoldDB" id="A0A6A3ZFU1"/>
<evidence type="ECO:0000313" key="9">
    <source>
        <dbReference type="Proteomes" id="UP000476176"/>
    </source>
</evidence>
<dbReference type="EMBL" id="QXFW01000616">
    <property type="protein sequence ID" value="KAE9007243.1"/>
    <property type="molecule type" value="Genomic_DNA"/>
</dbReference>
<evidence type="ECO:0000313" key="6">
    <source>
        <dbReference type="Proteomes" id="UP000433483"/>
    </source>
</evidence>
<dbReference type="Proteomes" id="UP000440367">
    <property type="component" value="Unassembled WGS sequence"/>
</dbReference>
<proteinExistence type="predicted"/>
<evidence type="ECO:0000313" key="1">
    <source>
        <dbReference type="EMBL" id="KAE9007243.1"/>
    </source>
</evidence>
<evidence type="ECO:0000313" key="3">
    <source>
        <dbReference type="EMBL" id="KAE9234616.1"/>
    </source>
</evidence>
<evidence type="ECO:0000313" key="8">
    <source>
        <dbReference type="Proteomes" id="UP000460718"/>
    </source>
</evidence>
<dbReference type="Proteomes" id="UP000460718">
    <property type="component" value="Unassembled WGS sequence"/>
</dbReference>
<keyword evidence="6" id="KW-1185">Reference proteome</keyword>
<dbReference type="Proteomes" id="UP000486351">
    <property type="component" value="Unassembled WGS sequence"/>
</dbReference>
<dbReference type="Proteomes" id="UP000433483">
    <property type="component" value="Unassembled WGS sequence"/>
</dbReference>
<dbReference type="EMBL" id="QXFY01000004">
    <property type="protein sequence ID" value="KAE9362302.1"/>
    <property type="molecule type" value="Genomic_DNA"/>
</dbReference>
<name>A0A6A3ZFU1_9STRA</name>
<dbReference type="Proteomes" id="UP000476176">
    <property type="component" value="Unassembled WGS sequence"/>
</dbReference>
<evidence type="ECO:0000313" key="5">
    <source>
        <dbReference type="EMBL" id="KAE9362302.1"/>
    </source>
</evidence>
<dbReference type="EMBL" id="QXGC01000271">
    <property type="protein sequence ID" value="KAE9242312.1"/>
    <property type="molecule type" value="Genomic_DNA"/>
</dbReference>
<comment type="caution">
    <text evidence="3">The sequence shown here is derived from an EMBL/GenBank/DDBJ whole genome shotgun (WGS) entry which is preliminary data.</text>
</comment>
<dbReference type="OrthoDB" id="10297491at2759"/>
<organism evidence="3 7">
    <name type="scientific">Phytophthora fragariae</name>
    <dbReference type="NCBI Taxonomy" id="53985"/>
    <lineage>
        <taxon>Eukaryota</taxon>
        <taxon>Sar</taxon>
        <taxon>Stramenopiles</taxon>
        <taxon>Oomycota</taxon>
        <taxon>Peronosporomycetes</taxon>
        <taxon>Peronosporales</taxon>
        <taxon>Peronosporaceae</taxon>
        <taxon>Phytophthora</taxon>
    </lineage>
</organism>
<protein>
    <submittedName>
        <fullName evidence="3">Uncharacterized protein</fullName>
    </submittedName>
</protein>
<accession>A0A6A3ZFU1</accession>
<dbReference type="EMBL" id="QXGD01000546">
    <property type="protein sequence ID" value="KAE9234616.1"/>
    <property type="molecule type" value="Genomic_DNA"/>
</dbReference>
<evidence type="ECO:0000313" key="4">
    <source>
        <dbReference type="EMBL" id="KAE9242312.1"/>
    </source>
</evidence>
<gene>
    <name evidence="3" type="ORF">PF002_g11748</name>
    <name evidence="4" type="ORF">PF004_g6664</name>
    <name evidence="2" type="ORF">PF005_g5819</name>
    <name evidence="5" type="ORF">PF008_g218</name>
    <name evidence="1" type="ORF">PF011_g11217</name>
</gene>
<reference evidence="6 7" key="1">
    <citation type="submission" date="2018-08" db="EMBL/GenBank/DDBJ databases">
        <title>Genomic investigation of the strawberry pathogen Phytophthora fragariae indicates pathogenicity is determined by transcriptional variation in three key races.</title>
        <authorList>
            <person name="Adams T.M."/>
            <person name="Armitage A.D."/>
            <person name="Sobczyk M.K."/>
            <person name="Bates H.J."/>
            <person name="Dunwell J.M."/>
            <person name="Nellist C.F."/>
            <person name="Harrison R.J."/>
        </authorList>
    </citation>
    <scope>NUCLEOTIDE SEQUENCE [LARGE SCALE GENOMIC DNA]</scope>
    <source>
        <strain evidence="3 7">BC-1</strain>
        <strain evidence="4 9">BC-23</strain>
        <strain evidence="2 6">NOV-27</strain>
        <strain evidence="5 10">NOV-77</strain>
        <strain evidence="1 8">SCRP245</strain>
    </source>
</reference>
<sequence length="87" mass="9410">MTPSSTAYMKAKLTQPRPNSMDIARLLSPSMPPSEPDWGSLVRLLQDSSIPSVSINPAFVIKHSELDNSAIDAIHDDGFEADDQGEA</sequence>
<evidence type="ECO:0000313" key="10">
    <source>
        <dbReference type="Proteomes" id="UP000486351"/>
    </source>
</evidence>
<dbReference type="EMBL" id="QXGB01000206">
    <property type="protein sequence ID" value="KAE9224671.1"/>
    <property type="molecule type" value="Genomic_DNA"/>
</dbReference>
<evidence type="ECO:0000313" key="2">
    <source>
        <dbReference type="EMBL" id="KAE9224671.1"/>
    </source>
</evidence>
<evidence type="ECO:0000313" key="7">
    <source>
        <dbReference type="Proteomes" id="UP000440367"/>
    </source>
</evidence>